<dbReference type="InterPro" id="IPR010225">
    <property type="entry name" value="HrpB"/>
</dbReference>
<dbReference type="SMART" id="SM00487">
    <property type="entry name" value="DEXDc"/>
    <property type="match status" value="1"/>
</dbReference>
<evidence type="ECO:0000256" key="3">
    <source>
        <dbReference type="ARBA" id="ARBA00022806"/>
    </source>
</evidence>
<dbReference type="PROSITE" id="PS51194">
    <property type="entry name" value="HELICASE_CTER"/>
    <property type="match status" value="1"/>
</dbReference>
<dbReference type="GO" id="GO:0005524">
    <property type="term" value="F:ATP binding"/>
    <property type="evidence" value="ECO:0007669"/>
    <property type="project" value="UniProtKB-KW"/>
</dbReference>
<dbReference type="CDD" id="cd17990">
    <property type="entry name" value="DEXHc_HrpB"/>
    <property type="match status" value="1"/>
</dbReference>
<gene>
    <name evidence="7" type="ORF">HNQ38_001889</name>
</gene>
<dbReference type="SMART" id="SM00847">
    <property type="entry name" value="HA2"/>
    <property type="match status" value="1"/>
</dbReference>
<dbReference type="SMART" id="SM00490">
    <property type="entry name" value="HELICc"/>
    <property type="match status" value="1"/>
</dbReference>
<dbReference type="InterPro" id="IPR049614">
    <property type="entry name" value="HrpB_DEXH"/>
</dbReference>
<dbReference type="InterPro" id="IPR013689">
    <property type="entry name" value="RNA_helicase_ATP-dep_HrpB_C"/>
</dbReference>
<proteinExistence type="predicted"/>
<dbReference type="InterPro" id="IPR048333">
    <property type="entry name" value="HA2_WH"/>
</dbReference>
<dbReference type="GO" id="GO:0016787">
    <property type="term" value="F:hydrolase activity"/>
    <property type="evidence" value="ECO:0007669"/>
    <property type="project" value="UniProtKB-KW"/>
</dbReference>
<dbReference type="SUPFAM" id="SSF52540">
    <property type="entry name" value="P-loop containing nucleoside triphosphate hydrolases"/>
    <property type="match status" value="1"/>
</dbReference>
<dbReference type="InterPro" id="IPR014001">
    <property type="entry name" value="Helicase_ATP-bd"/>
</dbReference>
<dbReference type="NCBIfam" id="TIGR01970">
    <property type="entry name" value="DEAH_box_HrpB"/>
    <property type="match status" value="1"/>
</dbReference>
<dbReference type="Proteomes" id="UP000539075">
    <property type="component" value="Unassembled WGS sequence"/>
</dbReference>
<dbReference type="InterPro" id="IPR027417">
    <property type="entry name" value="P-loop_NTPase"/>
</dbReference>
<dbReference type="FunFam" id="3.40.50.300:FF:002125">
    <property type="entry name" value="ATP-dependent helicase HrpB"/>
    <property type="match status" value="1"/>
</dbReference>
<evidence type="ECO:0000256" key="1">
    <source>
        <dbReference type="ARBA" id="ARBA00022741"/>
    </source>
</evidence>
<dbReference type="Pfam" id="PF00271">
    <property type="entry name" value="Helicase_C"/>
    <property type="match status" value="1"/>
</dbReference>
<dbReference type="RefSeq" id="WP_183719622.1">
    <property type="nucleotide sequence ID" value="NZ_JACHGO010000005.1"/>
</dbReference>
<dbReference type="CDD" id="cd18791">
    <property type="entry name" value="SF2_C_RHA"/>
    <property type="match status" value="1"/>
</dbReference>
<accession>A0A7W8C3V2</accession>
<dbReference type="InterPro" id="IPR001650">
    <property type="entry name" value="Helicase_C-like"/>
</dbReference>
<evidence type="ECO:0000256" key="2">
    <source>
        <dbReference type="ARBA" id="ARBA00022801"/>
    </source>
</evidence>
<dbReference type="PANTHER" id="PTHR43519:SF1">
    <property type="entry name" value="ATP-DEPENDENT RNA HELICASE HRPB"/>
    <property type="match status" value="1"/>
</dbReference>
<dbReference type="AlphaFoldDB" id="A0A7W8C3V2"/>
<dbReference type="Pfam" id="PF08482">
    <property type="entry name" value="HrpB_C"/>
    <property type="match status" value="1"/>
</dbReference>
<evidence type="ECO:0000313" key="8">
    <source>
        <dbReference type="Proteomes" id="UP000539075"/>
    </source>
</evidence>
<protein>
    <submittedName>
        <fullName evidence="7">ATP-dependent helicase HrpB</fullName>
        <ecNumber evidence="7">3.6.4.13</ecNumber>
    </submittedName>
</protein>
<organism evidence="7 8">
    <name type="scientific">Desulfovibrio intestinalis</name>
    <dbReference type="NCBI Taxonomy" id="58621"/>
    <lineage>
        <taxon>Bacteria</taxon>
        <taxon>Pseudomonadati</taxon>
        <taxon>Thermodesulfobacteriota</taxon>
        <taxon>Desulfovibrionia</taxon>
        <taxon>Desulfovibrionales</taxon>
        <taxon>Desulfovibrionaceae</taxon>
        <taxon>Desulfovibrio</taxon>
    </lineage>
</organism>
<dbReference type="PROSITE" id="PS51192">
    <property type="entry name" value="HELICASE_ATP_BIND_1"/>
    <property type="match status" value="1"/>
</dbReference>
<dbReference type="EC" id="3.6.4.13" evidence="7"/>
<keyword evidence="2 7" id="KW-0378">Hydrolase</keyword>
<evidence type="ECO:0000259" key="5">
    <source>
        <dbReference type="PROSITE" id="PS51192"/>
    </source>
</evidence>
<keyword evidence="4" id="KW-0067">ATP-binding</keyword>
<evidence type="ECO:0000313" key="7">
    <source>
        <dbReference type="EMBL" id="MBB5143789.1"/>
    </source>
</evidence>
<dbReference type="Pfam" id="PF00270">
    <property type="entry name" value="DEAD"/>
    <property type="match status" value="1"/>
</dbReference>
<dbReference type="GO" id="GO:0003676">
    <property type="term" value="F:nucleic acid binding"/>
    <property type="evidence" value="ECO:0007669"/>
    <property type="project" value="InterPro"/>
</dbReference>
<reference evidence="7 8" key="1">
    <citation type="submission" date="2020-08" db="EMBL/GenBank/DDBJ databases">
        <title>Genomic Encyclopedia of Type Strains, Phase IV (KMG-IV): sequencing the most valuable type-strain genomes for metagenomic binning, comparative biology and taxonomic classification.</title>
        <authorList>
            <person name="Goeker M."/>
        </authorList>
    </citation>
    <scope>NUCLEOTIDE SEQUENCE [LARGE SCALE GENOMIC DNA]</scope>
    <source>
        <strain evidence="7 8">DSM 11275</strain>
    </source>
</reference>
<sequence>MTEHPARLTSATVLPPCPLDTERQALLAALSTGCNLVLSASPGAGKSSRVPLWLLDAPWLEGRNIILLEPRRVAARALARYMASLLGEEVGRTVGLRMRDESHISSDTRIEVVTEGVLTRLLQQNPDLPHTACVLFDEFHERSLTADIGLALCLESQAVLRPDLRILVMSATLDMQAVSHVMGHCPTIQCPGRAYPVEMRHILPPSRQGSIGGSANTFVLWQHMAHLILTLLHEEKGSLLAFLPGAGEIRHVTNLIEDRLPSNVLLCPLYGNLSSDSQDEAIAPAPEGKRKVVLATSIAETSLTIEGVRIVIDAGLARLSRFDPASGLTRLVTERVSLAGANQRAGRAGRTEPGICCRLWPIEEEKGMRAHIRPEILDADLAGLLLQLAAWGTLEPAGMSWLDSPPPAHLAVARQTLELLDALDSAGKLTDTGRRMAELPLAPRTARMLLWGVLHGHGPLACCLAALLEEKDPLIPTTQHGSQGQRPAHQPDCDLGRRIDWLCHALKDKSQRGKACNMGQGTRQRLRRQSLRLARLVRTGATNSAVTTQSDTDSERFFAEALADTQALGMLVAVAWPEQVSMLQPGDSKGSNIGNRPAAVYRMRSGRACLLSQEDPLARQDFLSVAHVDGALPHGRIRLAAPLTKKMVEEIFAQQIIQQDMTYVSESGQLATRRQKKLGSLLLEDTPLPRPKPEQAIEALCAHIRAQGLNCLPWDEQSLQWRARVALLQQLDGDPWPRMDDQALLDGLETWLSQALEGCTSLASIQPSAFQGALCSLLPGHLRRQLENFAPTHWQVPSGAQRPVLYGEEGGPTLDVKLQEMFGCVDTPTIAQGRIPLLLRLNSPAGRPLQVTRDLAHFWRNGYLSVRSEMRGRYPRHPWPEDPLTALATALTKKKLAATGKK</sequence>
<dbReference type="Gene3D" id="1.20.120.1080">
    <property type="match status" value="1"/>
</dbReference>
<dbReference type="Gene3D" id="3.40.50.300">
    <property type="entry name" value="P-loop containing nucleotide triphosphate hydrolases"/>
    <property type="match status" value="2"/>
</dbReference>
<evidence type="ECO:0000256" key="4">
    <source>
        <dbReference type="ARBA" id="ARBA00022840"/>
    </source>
</evidence>
<dbReference type="PANTHER" id="PTHR43519">
    <property type="entry name" value="ATP-DEPENDENT RNA HELICASE HRPB"/>
    <property type="match status" value="1"/>
</dbReference>
<keyword evidence="3 7" id="KW-0347">Helicase</keyword>
<evidence type="ECO:0000259" key="6">
    <source>
        <dbReference type="PROSITE" id="PS51194"/>
    </source>
</evidence>
<dbReference type="EMBL" id="JACHGO010000005">
    <property type="protein sequence ID" value="MBB5143789.1"/>
    <property type="molecule type" value="Genomic_DNA"/>
</dbReference>
<dbReference type="PROSITE" id="PS51257">
    <property type="entry name" value="PROKAR_LIPOPROTEIN"/>
    <property type="match status" value="1"/>
</dbReference>
<keyword evidence="8" id="KW-1185">Reference proteome</keyword>
<feature type="domain" description="Helicase ATP-binding" evidence="5">
    <location>
        <begin position="27"/>
        <end position="191"/>
    </location>
</feature>
<dbReference type="InterPro" id="IPR011545">
    <property type="entry name" value="DEAD/DEAH_box_helicase_dom"/>
</dbReference>
<name>A0A7W8C3V2_9BACT</name>
<dbReference type="Pfam" id="PF04408">
    <property type="entry name" value="WHD_HA2"/>
    <property type="match status" value="1"/>
</dbReference>
<comment type="caution">
    <text evidence="7">The sequence shown here is derived from an EMBL/GenBank/DDBJ whole genome shotgun (WGS) entry which is preliminary data.</text>
</comment>
<dbReference type="InterPro" id="IPR007502">
    <property type="entry name" value="Helicase-assoc_dom"/>
</dbReference>
<feature type="domain" description="Helicase C-terminal" evidence="6">
    <location>
        <begin position="223"/>
        <end position="392"/>
    </location>
</feature>
<keyword evidence="1" id="KW-0547">Nucleotide-binding</keyword>
<dbReference type="GO" id="GO:0003724">
    <property type="term" value="F:RNA helicase activity"/>
    <property type="evidence" value="ECO:0007669"/>
    <property type="project" value="UniProtKB-EC"/>
</dbReference>